<dbReference type="InParanoid" id="H2AWY6"/>
<evidence type="ECO:0000313" key="1">
    <source>
        <dbReference type="EMBL" id="CCF58886.1"/>
    </source>
</evidence>
<dbReference type="Proteomes" id="UP000005220">
    <property type="component" value="Chromosome 6"/>
</dbReference>
<dbReference type="KEGG" id="kaf:KAFR_0F02900"/>
<dbReference type="RefSeq" id="XP_003958021.1">
    <property type="nucleotide sequence ID" value="XM_003957972.1"/>
</dbReference>
<proteinExistence type="predicted"/>
<dbReference type="EMBL" id="HE650826">
    <property type="protein sequence ID" value="CCF58886.1"/>
    <property type="molecule type" value="Genomic_DNA"/>
</dbReference>
<name>H2AWY6_KAZAF</name>
<accession>H2AWY6</accession>
<sequence length="200" mass="23007">MFDSLIAGSHKKLNWIMVDNSIIDPKNVRKDKWEIDGHILCKVGMTTKKDVKLRLSEWKKQCTFDVINLTPANIDLLLDAQNTKSSSGKTDSLSTLMSKLSLNKKKNKATNKFLTRKAWHLYTYRSGGFYTDGRGELKLPSIENGIHELFRKKYGKCYIYCAGCGENRRTRHCEWFKMPINDLPTIMKSIDDFCLSQSKA</sequence>
<protein>
    <recommendedName>
        <fullName evidence="3">DUF1766-domain-containing protein</fullName>
    </recommendedName>
</protein>
<dbReference type="PANTHER" id="PTHR28094:SF1">
    <property type="entry name" value="MEIOTICALLY UP-REGULATED GENE 113 PROTEIN"/>
    <property type="match status" value="1"/>
</dbReference>
<reference evidence="1 2" key="1">
    <citation type="journal article" date="2011" name="Proc. Natl. Acad. Sci. U.S.A.">
        <title>Evolutionary erosion of yeast sex chromosomes by mating-type switching accidents.</title>
        <authorList>
            <person name="Gordon J.L."/>
            <person name="Armisen D."/>
            <person name="Proux-Wera E."/>
            <person name="Oheigeartaigh S.S."/>
            <person name="Byrne K.P."/>
            <person name="Wolfe K.H."/>
        </authorList>
    </citation>
    <scope>NUCLEOTIDE SEQUENCE [LARGE SCALE GENOMIC DNA]</scope>
    <source>
        <strain evidence="2">ATCC 22294 / BCRC 22015 / CBS 2517 / CECT 1963 / NBRC 1671 / NRRL Y-8276</strain>
    </source>
</reference>
<dbReference type="eggNOG" id="ENOG502S4T1">
    <property type="taxonomic scope" value="Eukaryota"/>
</dbReference>
<organism evidence="1 2">
    <name type="scientific">Kazachstania africana (strain ATCC 22294 / BCRC 22015 / CBS 2517 / CECT 1963 / NBRC 1671 / NRRL Y-8276)</name>
    <name type="common">Yeast</name>
    <name type="synonym">Kluyveromyces africanus</name>
    <dbReference type="NCBI Taxonomy" id="1071382"/>
    <lineage>
        <taxon>Eukaryota</taxon>
        <taxon>Fungi</taxon>
        <taxon>Dikarya</taxon>
        <taxon>Ascomycota</taxon>
        <taxon>Saccharomycotina</taxon>
        <taxon>Saccharomycetes</taxon>
        <taxon>Saccharomycetales</taxon>
        <taxon>Saccharomycetaceae</taxon>
        <taxon>Kazachstania</taxon>
    </lineage>
</organism>
<dbReference type="FunCoup" id="H2AWY6">
    <property type="interactions" value="25"/>
</dbReference>
<gene>
    <name evidence="1" type="primary">KAFR0F02900</name>
    <name evidence="1" type="ORF">KAFR_0F02900</name>
</gene>
<evidence type="ECO:0000313" key="2">
    <source>
        <dbReference type="Proteomes" id="UP000005220"/>
    </source>
</evidence>
<evidence type="ECO:0008006" key="3">
    <source>
        <dbReference type="Google" id="ProtNLM"/>
    </source>
</evidence>
<keyword evidence="2" id="KW-1185">Reference proteome</keyword>
<dbReference type="GeneID" id="13884354"/>
<dbReference type="PANTHER" id="PTHR28094">
    <property type="entry name" value="MEIOTICALLY UP-REGULATED GENE 113 PROTEIN"/>
    <property type="match status" value="1"/>
</dbReference>
<dbReference type="OrthoDB" id="4074785at2759"/>
<dbReference type="HOGENOM" id="CLU_069853_1_0_1"/>
<dbReference type="InterPro" id="IPR053006">
    <property type="entry name" value="Meiosis_regulatory"/>
</dbReference>
<dbReference type="AlphaFoldDB" id="H2AWY6"/>